<feature type="region of interest" description="Disordered" evidence="1">
    <location>
        <begin position="109"/>
        <end position="128"/>
    </location>
</feature>
<protein>
    <submittedName>
        <fullName evidence="3">Uncharacterized protein</fullName>
    </submittedName>
</protein>
<dbReference type="WBParaSite" id="TMUE_0000002335.1">
    <property type="protein sequence ID" value="TMUE_0000002335.1"/>
    <property type="gene ID" value="WBGene00298181"/>
</dbReference>
<dbReference type="AlphaFoldDB" id="A0A5S6Q525"/>
<evidence type="ECO:0000313" key="2">
    <source>
        <dbReference type="Proteomes" id="UP000046395"/>
    </source>
</evidence>
<sequence length="128" mass="13970">MCKGDAQLLLDGRMIPRRNIMLNSCLATRNFSGGSRRGRLKTGGPVVRIRCSTVCRMGSSAVVHERTCVPENVFPRGRYGSADVCRGIEELSAFDVYEQIKVSQEIGAKDRVPNIGDKERPAKGASEG</sequence>
<keyword evidence="2" id="KW-1185">Reference proteome</keyword>
<evidence type="ECO:0000256" key="1">
    <source>
        <dbReference type="SAM" id="MobiDB-lite"/>
    </source>
</evidence>
<feature type="compositionally biased region" description="Basic and acidic residues" evidence="1">
    <location>
        <begin position="109"/>
        <end position="122"/>
    </location>
</feature>
<reference evidence="3" key="1">
    <citation type="submission" date="2019-12" db="UniProtKB">
        <authorList>
            <consortium name="WormBaseParasite"/>
        </authorList>
    </citation>
    <scope>IDENTIFICATION</scope>
</reference>
<dbReference type="Proteomes" id="UP000046395">
    <property type="component" value="Unassembled WGS sequence"/>
</dbReference>
<proteinExistence type="predicted"/>
<name>A0A5S6Q525_TRIMR</name>
<accession>A0A5S6Q525</accession>
<organism evidence="2 3">
    <name type="scientific">Trichuris muris</name>
    <name type="common">Mouse whipworm</name>
    <dbReference type="NCBI Taxonomy" id="70415"/>
    <lineage>
        <taxon>Eukaryota</taxon>
        <taxon>Metazoa</taxon>
        <taxon>Ecdysozoa</taxon>
        <taxon>Nematoda</taxon>
        <taxon>Enoplea</taxon>
        <taxon>Dorylaimia</taxon>
        <taxon>Trichinellida</taxon>
        <taxon>Trichuridae</taxon>
        <taxon>Trichuris</taxon>
    </lineage>
</organism>
<evidence type="ECO:0000313" key="3">
    <source>
        <dbReference type="WBParaSite" id="TMUE_0000002335.1"/>
    </source>
</evidence>